<proteinExistence type="inferred from homology"/>
<evidence type="ECO:0000256" key="1">
    <source>
        <dbReference type="ARBA" id="ARBA00000885"/>
    </source>
</evidence>
<dbReference type="RefSeq" id="WP_325932501.1">
    <property type="nucleotide sequence ID" value="NZ_JAMZOO010000001.1"/>
</dbReference>
<evidence type="ECO:0000256" key="6">
    <source>
        <dbReference type="ARBA" id="ARBA00021624"/>
    </source>
</evidence>
<organism evidence="17 18">
    <name type="scientific">Proteus cibi</name>
    <dbReference type="NCBI Taxonomy" id="2050966"/>
    <lineage>
        <taxon>Bacteria</taxon>
        <taxon>Pseudomonadati</taxon>
        <taxon>Pseudomonadota</taxon>
        <taxon>Gammaproteobacteria</taxon>
        <taxon>Enterobacterales</taxon>
        <taxon>Morganellaceae</taxon>
        <taxon>Proteus</taxon>
    </lineage>
</organism>
<reference evidence="17 18" key="1">
    <citation type="submission" date="2022-05" db="EMBL/GenBank/DDBJ databases">
        <title>Whole genome sequences of Escherichia coli of fish isolates collected from Assam, India.</title>
        <authorList>
            <person name="Sudha S."/>
            <person name="Muneeb K.H."/>
            <person name="Rakshit O."/>
            <person name="Mendem S.K."/>
            <person name="Raisen C."/>
            <person name="Holmes M.A."/>
            <person name="Shome B.R."/>
            <person name="Sivaraman G.K."/>
        </authorList>
    </citation>
    <scope>NUCLEOTIDE SEQUENCE [LARGE SCALE GENOMIC DNA]</scope>
    <source>
        <strain evidence="17 18">278</strain>
    </source>
</reference>
<dbReference type="InterPro" id="IPR038270">
    <property type="entry name" value="SopA-like_catalytic_sf"/>
</dbReference>
<evidence type="ECO:0000256" key="12">
    <source>
        <dbReference type="ARBA" id="ARBA00029915"/>
    </source>
</evidence>
<keyword evidence="18" id="KW-1185">Reference proteome</keyword>
<evidence type="ECO:0000256" key="11">
    <source>
        <dbReference type="ARBA" id="ARBA00023026"/>
    </source>
</evidence>
<evidence type="ECO:0000256" key="14">
    <source>
        <dbReference type="ARBA" id="ARBA00032669"/>
    </source>
</evidence>
<keyword evidence="9" id="KW-0833">Ubl conjugation pathway</keyword>
<dbReference type="Gene3D" id="2.160.20.80">
    <property type="entry name" value="E3 ubiquitin-protein ligase SopA"/>
    <property type="match status" value="1"/>
</dbReference>
<evidence type="ECO:0000256" key="3">
    <source>
        <dbReference type="ARBA" id="ARBA00004613"/>
    </source>
</evidence>
<evidence type="ECO:0000256" key="8">
    <source>
        <dbReference type="ARBA" id="ARBA00022679"/>
    </source>
</evidence>
<dbReference type="Gene3D" id="1.25.40.300">
    <property type="entry name" value="Putative secreted effector protein"/>
    <property type="match status" value="1"/>
</dbReference>
<keyword evidence="10" id="KW-0832">Ubl conjugation</keyword>
<dbReference type="Gene3D" id="1.10.4140.10">
    <property type="entry name" value="effector protein (NleL)"/>
    <property type="match status" value="1"/>
</dbReference>
<comment type="similarity">
    <text evidence="4">Belongs to the SopA E3 ligase family.</text>
</comment>
<dbReference type="Gene3D" id="3.40.1850.10">
    <property type="entry name" value="HECT-like ubiquitin ligase"/>
    <property type="match status" value="1"/>
</dbReference>
<dbReference type="Pfam" id="PF00805">
    <property type="entry name" value="Pentapeptide"/>
    <property type="match status" value="1"/>
</dbReference>
<comment type="catalytic activity">
    <reaction evidence="1">
        <text>S-ubiquitinyl-[E2 ubiquitin-conjugating enzyme]-L-cysteine + [acceptor protein]-L-lysine = [E2 ubiquitin-conjugating enzyme]-L-cysteine + N(6)-ubiquitinyl-[acceptor protein]-L-lysine.</text>
        <dbReference type="EC" id="2.3.2.26"/>
    </reaction>
</comment>
<dbReference type="InterPro" id="IPR025725">
    <property type="entry name" value="SopA-like_cat"/>
</dbReference>
<evidence type="ECO:0000256" key="13">
    <source>
        <dbReference type="ARBA" id="ARBA00030158"/>
    </source>
</evidence>
<evidence type="ECO:0000256" key="7">
    <source>
        <dbReference type="ARBA" id="ARBA00022525"/>
    </source>
</evidence>
<dbReference type="EC" id="2.3.2.26" evidence="5"/>
<protein>
    <recommendedName>
        <fullName evidence="6">E3 ubiquitin-protein ligase SopA</fullName>
        <ecNumber evidence="5">2.3.2.26</ecNumber>
    </recommendedName>
    <alternativeName>
        <fullName evidence="14">HECT-type E3 ubiquitin transferase SopA</fullName>
    </alternativeName>
    <alternativeName>
        <fullName evidence="12">Salmonella outer protein A</fullName>
    </alternativeName>
    <alternativeName>
        <fullName evidence="13">Secreted effector protein SopA</fullName>
    </alternativeName>
</protein>
<evidence type="ECO:0000313" key="17">
    <source>
        <dbReference type="EMBL" id="MEB6856208.1"/>
    </source>
</evidence>
<evidence type="ECO:0000313" key="18">
    <source>
        <dbReference type="Proteomes" id="UP001332939"/>
    </source>
</evidence>
<sequence>MNNVSLYLKAHVMRSSVAAVDLAKRNPSLRNIHFAEKILRIKSTNAQLKLEKNSNGHYLEMKKLNKYNFLFTKLKEVKNNHIGGYEFERNEKNTEDIKNSKAWLLANNFENKNYRCRNLIGIDFKNKDLRTANFDSSYVMNSTGELIDVNFSGSNLSNVDLTVAHLDNLLFINSNLTGAKVKANNADYSNAKLDGAEISFNFHFHLNESSLDDSLDNPYREYSVFTTINSIDDKYYNIKISLMNQIIDKLLSLRDDEFNKLHFDSMLNNIFSKDFYLENNKIRNFTKKIYLNKINDNTKHHEKIFSNELLKNKLDFCLDVISLFDDSRYEDKHFMIERNNEFIELMALSLYHDNKSIQEKARVLYEKYLNLDEVKPFVEKEDFGNGNHKVDWSEKDYNNYILLNKNKFIVRNDNKVIIISHENLANMLFPNDTEQDVSWTNFFLYVNGENKAIGEIDYNNLFNEDFNVFKINYNESINKIMYRKILPILNLGTFYKQFHSAFIGDSIGVKQKLVNVENQQKLADIFNKFLVFSNDNIKYTSLKEEHYQALCQGFDIESLNNEEKSKYLLSLATLFVKYSSSVVFGTESDSPQILRMYAYALLKKANELNADLMNDYFNDWESRLLGKNNAFSCTDILFSIMNSYVKEKFNNIYNAIMPPHWR</sequence>
<evidence type="ECO:0000259" key="15">
    <source>
        <dbReference type="Pfam" id="PF13979"/>
    </source>
</evidence>
<dbReference type="InterPro" id="IPR001646">
    <property type="entry name" value="5peptide_repeat"/>
</dbReference>
<keyword evidence="7" id="KW-0964">Secreted</keyword>
<keyword evidence="11" id="KW-0843">Virulence</keyword>
<dbReference type="Pfam" id="PF13979">
    <property type="entry name" value="SopA_C"/>
    <property type="match status" value="1"/>
</dbReference>
<dbReference type="SUPFAM" id="SSF141571">
    <property type="entry name" value="Pentapeptide repeat-like"/>
    <property type="match status" value="1"/>
</dbReference>
<evidence type="ECO:0000256" key="10">
    <source>
        <dbReference type="ARBA" id="ARBA00022843"/>
    </source>
</evidence>
<evidence type="ECO:0000256" key="5">
    <source>
        <dbReference type="ARBA" id="ARBA00012485"/>
    </source>
</evidence>
<dbReference type="EMBL" id="JAMZOO010000001">
    <property type="protein sequence ID" value="MEB6856208.1"/>
    <property type="molecule type" value="Genomic_DNA"/>
</dbReference>
<comment type="subcellular location">
    <subcellularLocation>
        <location evidence="2">Host cell</location>
    </subcellularLocation>
    <subcellularLocation>
        <location evidence="3">Secreted</location>
    </subcellularLocation>
</comment>
<evidence type="ECO:0000259" key="16">
    <source>
        <dbReference type="Pfam" id="PF13981"/>
    </source>
</evidence>
<keyword evidence="8" id="KW-0808">Transferase</keyword>
<evidence type="ECO:0000256" key="4">
    <source>
        <dbReference type="ARBA" id="ARBA00006549"/>
    </source>
</evidence>
<dbReference type="Proteomes" id="UP001332939">
    <property type="component" value="Unassembled WGS sequence"/>
</dbReference>
<comment type="caution">
    <text evidence="17">The sequence shown here is derived from an EMBL/GenBank/DDBJ whole genome shotgun (WGS) entry which is preliminary data.</text>
</comment>
<feature type="domain" description="E3 ubiquitin ligase SopA-like central" evidence="16">
    <location>
        <begin position="239"/>
        <end position="379"/>
    </location>
</feature>
<dbReference type="InterPro" id="IPR025726">
    <property type="entry name" value="SopA-like_central"/>
</dbReference>
<feature type="domain" description="E3 ubiquitin-protein ligase SopA-like catalytic" evidence="15">
    <location>
        <begin position="512"/>
        <end position="662"/>
    </location>
</feature>
<dbReference type="Pfam" id="PF13981">
    <property type="entry name" value="SopA"/>
    <property type="match status" value="1"/>
</dbReference>
<evidence type="ECO:0000256" key="9">
    <source>
        <dbReference type="ARBA" id="ARBA00022786"/>
    </source>
</evidence>
<name>A0ABU6EAV4_9GAMM</name>
<accession>A0ABU6EAV4</accession>
<evidence type="ECO:0000256" key="2">
    <source>
        <dbReference type="ARBA" id="ARBA00004340"/>
    </source>
</evidence>
<gene>
    <name evidence="17" type="ORF">NA736_04085</name>
</gene>